<reference evidence="2 3" key="1">
    <citation type="submission" date="2019-09" db="EMBL/GenBank/DDBJ databases">
        <title>YIM 132180 draft genome.</title>
        <authorList>
            <person name="Zhang K."/>
        </authorList>
    </citation>
    <scope>NUCLEOTIDE SEQUENCE [LARGE SCALE GENOMIC DNA]</scope>
    <source>
        <strain evidence="2 3">YIM 132180</strain>
    </source>
</reference>
<dbReference type="AlphaFoldDB" id="A0A7V7TWU2"/>
<dbReference type="SUPFAM" id="SSF160935">
    <property type="entry name" value="VPA0735-like"/>
    <property type="match status" value="1"/>
</dbReference>
<organism evidence="2 3">
    <name type="scientific">Plantimonas leprariae</name>
    <dbReference type="NCBI Taxonomy" id="2615207"/>
    <lineage>
        <taxon>Bacteria</taxon>
        <taxon>Pseudomonadati</taxon>
        <taxon>Pseudomonadota</taxon>
        <taxon>Alphaproteobacteria</taxon>
        <taxon>Hyphomicrobiales</taxon>
        <taxon>Aurantimonadaceae</taxon>
        <taxon>Plantimonas</taxon>
    </lineage>
</organism>
<evidence type="ECO:0000259" key="1">
    <source>
        <dbReference type="Pfam" id="PF06742"/>
    </source>
</evidence>
<sequence>MRSLILLLAAVAIALGLGGWSARRALGSGAGSSSIAIGVWRADPLAGSADASPYEKARLSQIGDLTLGIGEGIQFKTFTDGSGAPLRRECSYELSGGLPLARVWTLAAFTPDGRLVQPGDGRPGWLVSRNLLRREDNVVVVAASAEARPGNWLALSGTGSFALVLTLYDTPASTSSGVGGVELLKVERKACTGV</sequence>
<protein>
    <submittedName>
        <fullName evidence="2">DUF1214 domain-containing protein</fullName>
    </submittedName>
</protein>
<accession>A0A7V7TWU2</accession>
<comment type="caution">
    <text evidence="2">The sequence shown here is derived from an EMBL/GenBank/DDBJ whole genome shotgun (WGS) entry which is preliminary data.</text>
</comment>
<dbReference type="EMBL" id="VZDO01000007">
    <property type="protein sequence ID" value="KAB0679960.1"/>
    <property type="molecule type" value="Genomic_DNA"/>
</dbReference>
<evidence type="ECO:0000313" key="2">
    <source>
        <dbReference type="EMBL" id="KAB0679960.1"/>
    </source>
</evidence>
<dbReference type="RefSeq" id="WP_150969651.1">
    <property type="nucleotide sequence ID" value="NZ_VZDO01000007.1"/>
</dbReference>
<dbReference type="InterPro" id="IPR010621">
    <property type="entry name" value="DUF1214"/>
</dbReference>
<dbReference type="InterPro" id="IPR037049">
    <property type="entry name" value="DUF1214_C_sf"/>
</dbReference>
<dbReference type="Pfam" id="PF06742">
    <property type="entry name" value="DUF1214"/>
    <property type="match status" value="1"/>
</dbReference>
<evidence type="ECO:0000313" key="3">
    <source>
        <dbReference type="Proteomes" id="UP000432089"/>
    </source>
</evidence>
<proteinExistence type="predicted"/>
<keyword evidence="3" id="KW-1185">Reference proteome</keyword>
<gene>
    <name evidence="2" type="ORF">F6X38_10325</name>
</gene>
<feature type="domain" description="DUF1214" evidence="1">
    <location>
        <begin position="71"/>
        <end position="171"/>
    </location>
</feature>
<dbReference type="Proteomes" id="UP000432089">
    <property type="component" value="Unassembled WGS sequence"/>
</dbReference>
<dbReference type="Gene3D" id="2.60.120.600">
    <property type="entry name" value="Domain of unknown function DUF1214, C-terminal domain"/>
    <property type="match status" value="1"/>
</dbReference>
<dbReference type="InterPro" id="IPR012038">
    <property type="entry name" value="UCP009471"/>
</dbReference>
<dbReference type="PIRSF" id="PIRSF009471">
    <property type="entry name" value="UCP009471"/>
    <property type="match status" value="1"/>
</dbReference>
<name>A0A7V7TWU2_9HYPH</name>